<sequence>MASHPVSLHAVGMSFWKASEGAAYDDHSSPAEKDDDKVLPGESHTYAWQVLGESGPMASDPPCLTYAYLSHVDLVRDLNSGLVGALLVCKEGRLSADRTRMPPHFVLLFAVFDEGGMEAYVQVDNCPEAPQGQGKRDEDTEDYDDLDSEMDVFTWDPDAAPFVQVRSAAKRHPKTWVHYIAAEEGDWDYAPAAATLEDGGEAREGFADPPRRDVQVQVDADRRGWACKVGCAVCDALLCERCGSRERPGFRADWPPPHLL</sequence>
<dbReference type="EMBL" id="CH474073">
    <property type="protein sequence ID" value="EDL86650.1"/>
    <property type="molecule type" value="Genomic_DNA"/>
</dbReference>
<organism evidence="1 2">
    <name type="scientific">Rattus norvegicus</name>
    <name type="common">Rat</name>
    <dbReference type="NCBI Taxonomy" id="10116"/>
    <lineage>
        <taxon>Eukaryota</taxon>
        <taxon>Metazoa</taxon>
        <taxon>Chordata</taxon>
        <taxon>Craniata</taxon>
        <taxon>Vertebrata</taxon>
        <taxon>Euteleostomi</taxon>
        <taxon>Mammalia</taxon>
        <taxon>Eutheria</taxon>
        <taxon>Euarchontoglires</taxon>
        <taxon>Glires</taxon>
        <taxon>Rodentia</taxon>
        <taxon>Myomorpha</taxon>
        <taxon>Muroidea</taxon>
        <taxon>Muridae</taxon>
        <taxon>Murinae</taxon>
        <taxon>Rattus</taxon>
    </lineage>
</organism>
<dbReference type="SUPFAM" id="SSF49503">
    <property type="entry name" value="Cupredoxins"/>
    <property type="match status" value="1"/>
</dbReference>
<proteinExistence type="predicted"/>
<accession>A6KNC5</accession>
<evidence type="ECO:0000313" key="2">
    <source>
        <dbReference type="Proteomes" id="UP000234681"/>
    </source>
</evidence>
<gene>
    <name evidence="1" type="ORF">rCG_41275</name>
</gene>
<name>A6KNC5_RAT</name>
<dbReference type="InterPro" id="IPR008972">
    <property type="entry name" value="Cupredoxin"/>
</dbReference>
<dbReference type="AlphaFoldDB" id="A6KNC5"/>
<dbReference type="Gene3D" id="2.60.40.420">
    <property type="entry name" value="Cupredoxins - blue copper proteins"/>
    <property type="match status" value="1"/>
</dbReference>
<evidence type="ECO:0000313" key="1">
    <source>
        <dbReference type="EMBL" id="EDL86650.1"/>
    </source>
</evidence>
<reference evidence="2" key="1">
    <citation type="submission" date="2005-09" db="EMBL/GenBank/DDBJ databases">
        <authorList>
            <person name="Mural R.J."/>
            <person name="Li P.W."/>
            <person name="Adams M.D."/>
            <person name="Amanatides P.G."/>
            <person name="Baden-Tillson H."/>
            <person name="Barnstead M."/>
            <person name="Chin S.H."/>
            <person name="Dew I."/>
            <person name="Evans C.A."/>
            <person name="Ferriera S."/>
            <person name="Flanigan M."/>
            <person name="Fosler C."/>
            <person name="Glodek A."/>
            <person name="Gu Z."/>
            <person name="Holt R.A."/>
            <person name="Jennings D."/>
            <person name="Kraft C.L."/>
            <person name="Lu F."/>
            <person name="Nguyen T."/>
            <person name="Nusskern D.R."/>
            <person name="Pfannkoch C.M."/>
            <person name="Sitter C."/>
            <person name="Sutton G.G."/>
            <person name="Venter J.C."/>
            <person name="Wang Z."/>
            <person name="Woodage T."/>
            <person name="Zheng X.H."/>
            <person name="Zhong F."/>
        </authorList>
    </citation>
    <scope>NUCLEOTIDE SEQUENCE [LARGE SCALE GENOMIC DNA]</scope>
    <source>
        <strain>BN</strain>
        <strain evidence="2">Sprague-Dawley</strain>
    </source>
</reference>
<protein>
    <submittedName>
        <fullName evidence="1">RCG41275</fullName>
    </submittedName>
</protein>
<dbReference type="Proteomes" id="UP000234681">
    <property type="component" value="Chromosome 18"/>
</dbReference>